<organism evidence="11 12">
    <name type="scientific">Thermanaerosceptrum fracticalcis</name>
    <dbReference type="NCBI Taxonomy" id="1712410"/>
    <lineage>
        <taxon>Bacteria</taxon>
        <taxon>Bacillati</taxon>
        <taxon>Bacillota</taxon>
        <taxon>Clostridia</taxon>
        <taxon>Eubacteriales</taxon>
        <taxon>Peptococcaceae</taxon>
        <taxon>Thermanaerosceptrum</taxon>
    </lineage>
</organism>
<evidence type="ECO:0000256" key="3">
    <source>
        <dbReference type="ARBA" id="ARBA00022692"/>
    </source>
</evidence>
<comment type="similarity">
    <text evidence="7 10">Belongs to the fluoride channel Fluc/FEX (TC 1.A.43) family.</text>
</comment>
<reference evidence="11 12" key="1">
    <citation type="journal article" date="2019" name="Front. Microbiol.">
        <title>Thermoanaerosceptrum fracticalcis gen. nov. sp. nov., a Novel Fumarate-Fermenting Microorganism From a Deep Fractured Carbonate Aquifer of the US Great Basin.</title>
        <authorList>
            <person name="Hamilton-Brehm S.D."/>
            <person name="Stewart L.E."/>
            <person name="Zavarin M."/>
            <person name="Caldwell M."/>
            <person name="Lawson P.A."/>
            <person name="Onstott T.C."/>
            <person name="Grzymski J."/>
            <person name="Neveux I."/>
            <person name="Lollar B.S."/>
            <person name="Russell C.E."/>
            <person name="Moser D.P."/>
        </authorList>
    </citation>
    <scope>NUCLEOTIDE SEQUENCE [LARGE SCALE GENOMIC DNA]</scope>
    <source>
        <strain evidence="11 12">DRI-13</strain>
    </source>
</reference>
<dbReference type="HAMAP" id="MF_00454">
    <property type="entry name" value="FluC"/>
    <property type="match status" value="1"/>
</dbReference>
<accession>A0A7G6DYR2</accession>
<comment type="subcellular location">
    <subcellularLocation>
        <location evidence="1 10">Cell membrane</location>
        <topology evidence="1 10">Multi-pass membrane protein</topology>
    </subcellularLocation>
</comment>
<name>A0A7G6DYR2_THEFR</name>
<dbReference type="RefSeq" id="WP_034423661.1">
    <property type="nucleotide sequence ID" value="NZ_CP045798.1"/>
</dbReference>
<proteinExistence type="inferred from homology"/>
<evidence type="ECO:0000256" key="2">
    <source>
        <dbReference type="ARBA" id="ARBA00022475"/>
    </source>
</evidence>
<keyword evidence="10" id="KW-0406">Ion transport</keyword>
<evidence type="ECO:0000313" key="12">
    <source>
        <dbReference type="Proteomes" id="UP000515847"/>
    </source>
</evidence>
<keyword evidence="10" id="KW-0915">Sodium</keyword>
<dbReference type="Proteomes" id="UP000515847">
    <property type="component" value="Chromosome"/>
</dbReference>
<dbReference type="InterPro" id="IPR003691">
    <property type="entry name" value="FluC"/>
</dbReference>
<evidence type="ECO:0000256" key="5">
    <source>
        <dbReference type="ARBA" id="ARBA00023136"/>
    </source>
</evidence>
<evidence type="ECO:0000256" key="10">
    <source>
        <dbReference type="HAMAP-Rule" id="MF_00454"/>
    </source>
</evidence>
<dbReference type="GO" id="GO:0046872">
    <property type="term" value="F:metal ion binding"/>
    <property type="evidence" value="ECO:0007669"/>
    <property type="project" value="UniProtKB-KW"/>
</dbReference>
<feature type="transmembrane region" description="Helical" evidence="10">
    <location>
        <begin position="69"/>
        <end position="90"/>
    </location>
</feature>
<keyword evidence="10" id="KW-0479">Metal-binding</keyword>
<comment type="catalytic activity">
    <reaction evidence="8">
        <text>fluoride(in) = fluoride(out)</text>
        <dbReference type="Rhea" id="RHEA:76159"/>
        <dbReference type="ChEBI" id="CHEBI:17051"/>
    </reaction>
    <physiologicalReaction direction="left-to-right" evidence="8">
        <dbReference type="Rhea" id="RHEA:76160"/>
    </physiologicalReaction>
</comment>
<evidence type="ECO:0000256" key="9">
    <source>
        <dbReference type="ARBA" id="ARBA00049940"/>
    </source>
</evidence>
<feature type="binding site" evidence="10">
    <location>
        <position position="80"/>
    </location>
    <ligand>
        <name>Na(+)</name>
        <dbReference type="ChEBI" id="CHEBI:29101"/>
        <note>structural</note>
    </ligand>
</feature>
<dbReference type="NCBIfam" id="TIGR00494">
    <property type="entry name" value="crcB"/>
    <property type="match status" value="1"/>
</dbReference>
<keyword evidence="2 10" id="KW-1003">Cell membrane</keyword>
<feature type="binding site" evidence="10">
    <location>
        <position position="77"/>
    </location>
    <ligand>
        <name>Na(+)</name>
        <dbReference type="ChEBI" id="CHEBI:29101"/>
        <note>structural</note>
    </ligand>
</feature>
<keyword evidence="10" id="KW-0813">Transport</keyword>
<dbReference type="OrthoDB" id="9815830at2"/>
<dbReference type="PANTHER" id="PTHR28259">
    <property type="entry name" value="FLUORIDE EXPORT PROTEIN 1-RELATED"/>
    <property type="match status" value="1"/>
</dbReference>
<dbReference type="GO" id="GO:0062054">
    <property type="term" value="F:fluoride channel activity"/>
    <property type="evidence" value="ECO:0007669"/>
    <property type="project" value="UniProtKB-UniRule"/>
</dbReference>
<evidence type="ECO:0000256" key="4">
    <source>
        <dbReference type="ARBA" id="ARBA00022989"/>
    </source>
</evidence>
<feature type="transmembrane region" description="Helical" evidence="10">
    <location>
        <begin position="102"/>
        <end position="126"/>
    </location>
</feature>
<keyword evidence="4 10" id="KW-1133">Transmembrane helix</keyword>
<dbReference type="AlphaFoldDB" id="A0A7G6DYR2"/>
<keyword evidence="3 10" id="KW-0812">Transmembrane</keyword>
<evidence type="ECO:0000256" key="1">
    <source>
        <dbReference type="ARBA" id="ARBA00004651"/>
    </source>
</evidence>
<dbReference type="GO" id="GO:0140114">
    <property type="term" value="P:cellular detoxification of fluoride"/>
    <property type="evidence" value="ECO:0007669"/>
    <property type="project" value="UniProtKB-UniRule"/>
</dbReference>
<feature type="transmembrane region" description="Helical" evidence="10">
    <location>
        <begin position="6"/>
        <end position="23"/>
    </location>
</feature>
<dbReference type="GO" id="GO:0005886">
    <property type="term" value="C:plasma membrane"/>
    <property type="evidence" value="ECO:0007669"/>
    <property type="project" value="UniProtKB-SubCell"/>
</dbReference>
<protein>
    <recommendedName>
        <fullName evidence="10">Fluoride-specific ion channel FluC</fullName>
    </recommendedName>
</protein>
<dbReference type="Pfam" id="PF02537">
    <property type="entry name" value="CRCB"/>
    <property type="match status" value="1"/>
</dbReference>
<sequence length="128" mass="13858">MHYATYAFIALGGALGALGRYFLSTWIYERGEYIFPWGTFVVNMLGCFLLGLVYVLGVEKLVINPNTRAFLAVGFLGAFTTFSTFSLETLNIIKNGQIKIALLNGAGSLLIGLVAVWLGTVAAQLITK</sequence>
<keyword evidence="12" id="KW-1185">Reference proteome</keyword>
<evidence type="ECO:0000313" key="11">
    <source>
        <dbReference type="EMBL" id="QNB44966.1"/>
    </source>
</evidence>
<evidence type="ECO:0000256" key="6">
    <source>
        <dbReference type="ARBA" id="ARBA00023303"/>
    </source>
</evidence>
<evidence type="ECO:0000256" key="7">
    <source>
        <dbReference type="ARBA" id="ARBA00035120"/>
    </source>
</evidence>
<evidence type="ECO:0000256" key="8">
    <source>
        <dbReference type="ARBA" id="ARBA00035585"/>
    </source>
</evidence>
<comment type="activity regulation">
    <text evidence="10">Na(+) is not transported, but it plays an essential structural role and its presence is essential for fluoride channel function.</text>
</comment>
<gene>
    <name evidence="10 11" type="primary">crcB</name>
    <name evidence="10" type="synonym">fluC</name>
    <name evidence="11" type="ORF">BR63_00670</name>
</gene>
<keyword evidence="6 10" id="KW-0407">Ion channel</keyword>
<comment type="function">
    <text evidence="9 10">Fluoride-specific ion channel. Important for reducing fluoride concentration in the cell, thus reducing its toxicity.</text>
</comment>
<dbReference type="KEGG" id="tfr:BR63_00670"/>
<feature type="transmembrane region" description="Helical" evidence="10">
    <location>
        <begin position="35"/>
        <end position="57"/>
    </location>
</feature>
<keyword evidence="5 10" id="KW-0472">Membrane</keyword>
<dbReference type="PANTHER" id="PTHR28259:SF1">
    <property type="entry name" value="FLUORIDE EXPORT PROTEIN 1-RELATED"/>
    <property type="match status" value="1"/>
</dbReference>
<dbReference type="EMBL" id="CP045798">
    <property type="protein sequence ID" value="QNB44966.1"/>
    <property type="molecule type" value="Genomic_DNA"/>
</dbReference>